<keyword evidence="12" id="KW-1185">Reference proteome</keyword>
<dbReference type="InterPro" id="IPR002092">
    <property type="entry name" value="DNA-dir_Rpol_phage-type"/>
</dbReference>
<comment type="catalytic activity">
    <reaction evidence="8 9">
        <text>RNA(n) + a ribonucleoside 5'-triphosphate = RNA(n+1) + diphosphate</text>
        <dbReference type="Rhea" id="RHEA:21248"/>
        <dbReference type="Rhea" id="RHEA-COMP:14527"/>
        <dbReference type="Rhea" id="RHEA-COMP:17342"/>
        <dbReference type="ChEBI" id="CHEBI:33019"/>
        <dbReference type="ChEBI" id="CHEBI:61557"/>
        <dbReference type="ChEBI" id="CHEBI:140395"/>
        <dbReference type="EC" id="2.7.7.6"/>
    </reaction>
</comment>
<sequence>MWRNFAKQAFARNLRFRSDSHCFSPAFSFPGKTQHSSFQEKFKFRPFGLNSCSCCGVSEMGFRRSGEISMYHEDSVGKLGFGCVRNMSGRIGFGPKGYASVAEAVSSTDVEEDVSGDEEILELLQEMGKQEKIQIGHMRRRHQKMVRGMGEGRYQFLRRRQVKIETEAWEQALKEYNELLTDMCEQKLAPNLPYIKSLFLGWFEPLRNAIDKEQELCRQGKNKTAYAPYFDQLPAEMMAVITMHKLMGLLMTGGDHGVARVVQAACIIGDAIEQEIRIQRFLEKTKKKKFNKEKEAEENPATVIKEQELKKMVTDLMKKQKLRAVRQIVKKHDNLKSWSQDAKAKVGSRLIELLTQTAYIQPPADQLADGPPDIRPAFLHTFRTVVKDAKKTGRKYGVIECDPLVLKGLDRTARHMVIPYMPMLVPPVKWTGYDKGGHIFLPSHVMRTHGARQQREAVKRAPRNQLEPVFEALDTLGNTKWRVNKRILSIVDRIWASGGRLADLVDRNDVPLPDKPETEDETLLKKWKWKVKSVKKENRERHSQRCDTELKLAVARKMKDEESFYYPHNLDFRGRAYPMHPYLNHLGSDLCRGILEFAEGRPLGKSGLRWLKIHLANLYGGGVDKLSLEGRIAFTENHLDEIFDSADSPLEGKRWWLNAEDPFQFLAVCINLTEALRSSSPETFISHIPVHQDGSCNGLQHYAALGRDKLGAASVNLVAGEKPADVYSGIAVRVLEIMKRDAKIDPTVFPDALRAKVLINQVDRKLVKQTVMTSVYGVTYIGARDQIKRRLKERSAIADDAELFGCACYAAKITLTALGEMFQAARSIMSWLGDCAKIIASENQPVRWTTPLGLPVVQPYRKFGRHIIKTSLQVLTLQRETETVLVKRQRTAFPPNFVHSLDGSHMMMTAIACKRAGLNFAGVHDSYWTHACDVDEMNRILREKFVELYETPVLENLLKSFQQSFPKLTFPPLPERGVQSPSMHKHIKDKERKGQPCFELRLYPCIAKMCVRNTLNVACMPFRVEASSKDDKSEACIEKLRELEYAMLNLEFVCISFYRFLAKEGKLSR</sequence>
<dbReference type="GO" id="GO:0006390">
    <property type="term" value="P:mitochondrial transcription"/>
    <property type="evidence" value="ECO:0007669"/>
    <property type="project" value="TreeGrafter"/>
</dbReference>
<comment type="similarity">
    <text evidence="1 9">Belongs to the phage and mitochondrial RNA polymerase family.</text>
</comment>
<keyword evidence="6" id="KW-0809">Transit peptide</keyword>
<name>A0A8K0H1L7_9ROSA</name>
<dbReference type="SUPFAM" id="SSF56672">
    <property type="entry name" value="DNA/RNA polymerases"/>
    <property type="match status" value="1"/>
</dbReference>
<dbReference type="GO" id="GO:0003677">
    <property type="term" value="F:DNA binding"/>
    <property type="evidence" value="ECO:0007669"/>
    <property type="project" value="InterPro"/>
</dbReference>
<evidence type="ECO:0000256" key="7">
    <source>
        <dbReference type="ARBA" id="ARBA00023163"/>
    </source>
</evidence>
<evidence type="ECO:0000313" key="11">
    <source>
        <dbReference type="EMBL" id="KAF3443980.1"/>
    </source>
</evidence>
<keyword evidence="3 9" id="KW-0240">DNA-directed RNA polymerase</keyword>
<protein>
    <recommendedName>
        <fullName evidence="2 9">DNA-directed RNA polymerase</fullName>
        <ecNumber evidence="2 9">2.7.7.6</ecNumber>
    </recommendedName>
</protein>
<evidence type="ECO:0000256" key="3">
    <source>
        <dbReference type="ARBA" id="ARBA00022478"/>
    </source>
</evidence>
<keyword evidence="5 9" id="KW-0548">Nucleotidyltransferase</keyword>
<evidence type="ECO:0000256" key="9">
    <source>
        <dbReference type="RuleBase" id="RU003805"/>
    </source>
</evidence>
<dbReference type="FunFam" id="1.10.150.20:FF:000027">
    <property type="entry name" value="DNA-directed RNA polymerase"/>
    <property type="match status" value="1"/>
</dbReference>
<comment type="caution">
    <text evidence="11">The sequence shown here is derived from an EMBL/GenBank/DDBJ whole genome shotgun (WGS) entry which is preliminary data.</text>
</comment>
<gene>
    <name evidence="11" type="ORF">FNV43_RR13670</name>
</gene>
<dbReference type="Proteomes" id="UP000796880">
    <property type="component" value="Unassembled WGS sequence"/>
</dbReference>
<dbReference type="PROSITE" id="PS00900">
    <property type="entry name" value="RNA_POL_PHAGE_1"/>
    <property type="match status" value="1"/>
</dbReference>
<evidence type="ECO:0000313" key="12">
    <source>
        <dbReference type="Proteomes" id="UP000796880"/>
    </source>
</evidence>
<evidence type="ECO:0000256" key="5">
    <source>
        <dbReference type="ARBA" id="ARBA00022695"/>
    </source>
</evidence>
<dbReference type="EMBL" id="VOIH02000006">
    <property type="protein sequence ID" value="KAF3443980.1"/>
    <property type="molecule type" value="Genomic_DNA"/>
</dbReference>
<dbReference type="InterPro" id="IPR029262">
    <property type="entry name" value="RPOL_N"/>
</dbReference>
<comment type="function">
    <text evidence="9">DNA-dependent RNA polymerase catalyzes the transcription of DNA into RNA using the four ribonucleoside triphosphates as substrates.</text>
</comment>
<dbReference type="FunFam" id="1.10.1320.10:FF:000001">
    <property type="entry name" value="DNA-directed RNA polymerase"/>
    <property type="match status" value="1"/>
</dbReference>
<dbReference type="Pfam" id="PF00940">
    <property type="entry name" value="RNA_pol"/>
    <property type="match status" value="1"/>
</dbReference>
<dbReference type="GO" id="GO:0003899">
    <property type="term" value="F:DNA-directed RNA polymerase activity"/>
    <property type="evidence" value="ECO:0007669"/>
    <property type="project" value="UniProtKB-EC"/>
</dbReference>
<organism evidence="11 12">
    <name type="scientific">Rhamnella rubrinervis</name>
    <dbReference type="NCBI Taxonomy" id="2594499"/>
    <lineage>
        <taxon>Eukaryota</taxon>
        <taxon>Viridiplantae</taxon>
        <taxon>Streptophyta</taxon>
        <taxon>Embryophyta</taxon>
        <taxon>Tracheophyta</taxon>
        <taxon>Spermatophyta</taxon>
        <taxon>Magnoliopsida</taxon>
        <taxon>eudicotyledons</taxon>
        <taxon>Gunneridae</taxon>
        <taxon>Pentapetalae</taxon>
        <taxon>rosids</taxon>
        <taxon>fabids</taxon>
        <taxon>Rosales</taxon>
        <taxon>Rhamnaceae</taxon>
        <taxon>rhamnoid group</taxon>
        <taxon>Rhamneae</taxon>
        <taxon>Rhamnella</taxon>
    </lineage>
</organism>
<dbReference type="Gene3D" id="1.10.150.20">
    <property type="entry name" value="5' to 3' exonuclease, C-terminal subdomain"/>
    <property type="match status" value="1"/>
</dbReference>
<dbReference type="InterPro" id="IPR037159">
    <property type="entry name" value="RNA_POL_N_sf"/>
</dbReference>
<dbReference type="PANTHER" id="PTHR10102:SF23">
    <property type="entry name" value="DNA-DIRECTED RNA POLYMERASE"/>
    <property type="match status" value="1"/>
</dbReference>
<evidence type="ECO:0000256" key="2">
    <source>
        <dbReference type="ARBA" id="ARBA00012418"/>
    </source>
</evidence>
<dbReference type="PROSITE" id="PS00489">
    <property type="entry name" value="RNA_POL_PHAGE_2"/>
    <property type="match status" value="1"/>
</dbReference>
<keyword evidence="4 9" id="KW-0808">Transferase</keyword>
<evidence type="ECO:0000256" key="8">
    <source>
        <dbReference type="ARBA" id="ARBA00048552"/>
    </source>
</evidence>
<dbReference type="EC" id="2.7.7.6" evidence="2 9"/>
<dbReference type="Pfam" id="PF14700">
    <property type="entry name" value="RPOL_N"/>
    <property type="match status" value="1"/>
</dbReference>
<evidence type="ECO:0000259" key="10">
    <source>
        <dbReference type="SMART" id="SM01311"/>
    </source>
</evidence>
<dbReference type="InterPro" id="IPR043502">
    <property type="entry name" value="DNA/RNA_pol_sf"/>
</dbReference>
<dbReference type="GO" id="GO:0034245">
    <property type="term" value="C:mitochondrial DNA-directed RNA polymerase complex"/>
    <property type="evidence" value="ECO:0007669"/>
    <property type="project" value="TreeGrafter"/>
</dbReference>
<dbReference type="FunFam" id="1.10.287.280:FF:000001">
    <property type="entry name" value="DNA-directed RNA polymerase"/>
    <property type="match status" value="1"/>
</dbReference>
<feature type="domain" description="DNA-directed RNA polymerase N-terminal" evidence="10">
    <location>
        <begin position="159"/>
        <end position="478"/>
    </location>
</feature>
<dbReference type="InterPro" id="IPR024075">
    <property type="entry name" value="DNA-dir_RNA_pol_helix_hairp_sf"/>
</dbReference>
<proteinExistence type="inferred from homology"/>
<dbReference type="FunFam" id="1.10.287.260:FF:000001">
    <property type="entry name" value="DNA-directed RNA polymerase"/>
    <property type="match status" value="1"/>
</dbReference>
<dbReference type="InterPro" id="IPR046950">
    <property type="entry name" value="DNA-dir_Rpol_C_phage-type"/>
</dbReference>
<dbReference type="SMART" id="SM01311">
    <property type="entry name" value="RPOL_N"/>
    <property type="match status" value="1"/>
</dbReference>
<dbReference type="Gene3D" id="1.10.287.260">
    <property type="match status" value="1"/>
</dbReference>
<dbReference type="Gene3D" id="1.10.287.280">
    <property type="match status" value="1"/>
</dbReference>
<dbReference type="PANTHER" id="PTHR10102">
    <property type="entry name" value="DNA-DIRECTED RNA POLYMERASE, MITOCHONDRIAL"/>
    <property type="match status" value="1"/>
</dbReference>
<accession>A0A8K0H1L7</accession>
<evidence type="ECO:0000256" key="4">
    <source>
        <dbReference type="ARBA" id="ARBA00022679"/>
    </source>
</evidence>
<dbReference type="Gene3D" id="1.10.1320.10">
    <property type="entry name" value="DNA-directed RNA polymerase, N-terminal domain"/>
    <property type="match status" value="1"/>
</dbReference>
<reference evidence="11" key="1">
    <citation type="submission" date="2020-03" db="EMBL/GenBank/DDBJ databases">
        <title>A high-quality chromosome-level genome assembly of a woody plant with both climbing and erect habits, Rhamnella rubrinervis.</title>
        <authorList>
            <person name="Lu Z."/>
            <person name="Yang Y."/>
            <person name="Zhu X."/>
            <person name="Sun Y."/>
        </authorList>
    </citation>
    <scope>NUCLEOTIDE SEQUENCE</scope>
    <source>
        <strain evidence="11">BYM</strain>
        <tissue evidence="11">Leaf</tissue>
    </source>
</reference>
<dbReference type="OrthoDB" id="276422at2759"/>
<keyword evidence="7 9" id="KW-0804">Transcription</keyword>
<evidence type="ECO:0000256" key="1">
    <source>
        <dbReference type="ARBA" id="ARBA00009493"/>
    </source>
</evidence>
<evidence type="ECO:0000256" key="6">
    <source>
        <dbReference type="ARBA" id="ARBA00022946"/>
    </source>
</evidence>
<dbReference type="AlphaFoldDB" id="A0A8K0H1L7"/>